<gene>
    <name evidence="2" type="ORF">M8523_09180</name>
</gene>
<evidence type="ECO:0000313" key="2">
    <source>
        <dbReference type="EMBL" id="MCW6508193.1"/>
    </source>
</evidence>
<evidence type="ECO:0000256" key="1">
    <source>
        <dbReference type="SAM" id="Phobius"/>
    </source>
</evidence>
<comment type="caution">
    <text evidence="2">The sequence shown here is derived from an EMBL/GenBank/DDBJ whole genome shotgun (WGS) entry which is preliminary data.</text>
</comment>
<keyword evidence="1" id="KW-0812">Transmembrane</keyword>
<feature type="transmembrane region" description="Helical" evidence="1">
    <location>
        <begin position="6"/>
        <end position="29"/>
    </location>
</feature>
<organism evidence="2 3">
    <name type="scientific">Lichenifustis flavocetrariae</name>
    <dbReference type="NCBI Taxonomy" id="2949735"/>
    <lineage>
        <taxon>Bacteria</taxon>
        <taxon>Pseudomonadati</taxon>
        <taxon>Pseudomonadota</taxon>
        <taxon>Alphaproteobacteria</taxon>
        <taxon>Hyphomicrobiales</taxon>
        <taxon>Lichenihabitantaceae</taxon>
        <taxon>Lichenifustis</taxon>
    </lineage>
</organism>
<keyword evidence="1" id="KW-0472">Membrane</keyword>
<accession>A0AA42CI39</accession>
<name>A0AA42CI39_9HYPH</name>
<protein>
    <submittedName>
        <fullName evidence="2">Uncharacterized protein</fullName>
    </submittedName>
</protein>
<proteinExistence type="predicted"/>
<sequence>MSRVFWRAYAALSIVIIIAMLAIPAGPALENRYAPVRGSVQTVEVIERSAGRLCWAWTFTKLRAIGSDNLDAFLVINGEPGGVAAPFDMDSGRPWGMTRYAVAARAEPYRLRMCAPLPPYVRLSDTVTVQQTAFYPGLWGLWRLHVPFPDVVSVGAKGL</sequence>
<keyword evidence="1" id="KW-1133">Transmembrane helix</keyword>
<keyword evidence="3" id="KW-1185">Reference proteome</keyword>
<reference evidence="2" key="1">
    <citation type="submission" date="2022-05" db="EMBL/GenBank/DDBJ databases">
        <authorList>
            <person name="Pankratov T."/>
        </authorList>
    </citation>
    <scope>NUCLEOTIDE SEQUENCE</scope>
    <source>
        <strain evidence="2">BP6-180914</strain>
    </source>
</reference>
<dbReference type="AlphaFoldDB" id="A0AA42CI39"/>
<evidence type="ECO:0000313" key="3">
    <source>
        <dbReference type="Proteomes" id="UP001165667"/>
    </source>
</evidence>
<dbReference type="RefSeq" id="WP_282584565.1">
    <property type="nucleotide sequence ID" value="NZ_JAMOIM010000005.1"/>
</dbReference>
<dbReference type="EMBL" id="JAMOIM010000005">
    <property type="protein sequence ID" value="MCW6508193.1"/>
    <property type="molecule type" value="Genomic_DNA"/>
</dbReference>
<dbReference type="Proteomes" id="UP001165667">
    <property type="component" value="Unassembled WGS sequence"/>
</dbReference>